<feature type="compositionally biased region" description="Gly residues" evidence="6">
    <location>
        <begin position="116"/>
        <end position="125"/>
    </location>
</feature>
<evidence type="ECO:0000256" key="4">
    <source>
        <dbReference type="ARBA" id="ARBA00022729"/>
    </source>
</evidence>
<dbReference type="GO" id="GO:0048332">
    <property type="term" value="P:mesoderm morphogenesis"/>
    <property type="evidence" value="ECO:0007669"/>
    <property type="project" value="TreeGrafter"/>
</dbReference>
<accession>A0A0M5J7T5</accession>
<name>A0A0M5J7T5_DROBS</name>
<comment type="similarity">
    <text evidence="2">Belongs to the pleiotrophin family.</text>
</comment>
<feature type="compositionally biased region" description="Polar residues" evidence="6">
    <location>
        <begin position="257"/>
        <end position="268"/>
    </location>
</feature>
<feature type="region of interest" description="Disordered" evidence="6">
    <location>
        <begin position="242"/>
        <end position="301"/>
    </location>
</feature>
<sequence>MNLLLTSARAHTAALALLQFVLVALTLMPTLIYGHAHHGAGKKTAMQFANGAHLVMETGSGDVLVRAARGALPDEPAVEAVAGTTPTTGGVAAGNKRVKNNNRKNKSQNQMQHAAGGSGVGGSGRKPGYKKPAANIPDEQVQQSHHTNAKQQRQIIKHHHQQQQQEHHRAGKRSGPKSKSAANASTCRYAKGAWTECDAKTNIRTRTLTLKKGEPNCQPTRTMQKMCKKACRYEKGLWSECNGGQMNREDKLKASDDGSQQNCNAVRTSTKKCKPGGGRAKKERKHKEKGPGPTRRTSPAA</sequence>
<dbReference type="AlphaFoldDB" id="A0A0M5J7T5"/>
<dbReference type="Pfam" id="PF01091">
    <property type="entry name" value="PTN_MK_C"/>
    <property type="match status" value="1"/>
</dbReference>
<feature type="compositionally biased region" description="Basic residues" evidence="6">
    <location>
        <begin position="269"/>
        <end position="288"/>
    </location>
</feature>
<dbReference type="Gene3D" id="2.30.90.10">
    <property type="entry name" value="Heparin-binding Growth Factor, Midkine, Chain A- C-terminal Domain"/>
    <property type="match status" value="2"/>
</dbReference>
<dbReference type="GO" id="GO:0005576">
    <property type="term" value="C:extracellular region"/>
    <property type="evidence" value="ECO:0007669"/>
    <property type="project" value="UniProtKB-SubCell"/>
</dbReference>
<evidence type="ECO:0000313" key="8">
    <source>
        <dbReference type="EMBL" id="ALC42974.1"/>
    </source>
</evidence>
<feature type="domain" description="Pleiotrophin/Midkine C-terminal" evidence="7">
    <location>
        <begin position="186"/>
        <end position="229"/>
    </location>
</feature>
<dbReference type="FunFam" id="2.30.90.10:FF:000001">
    <property type="entry name" value="Pleiotrophin"/>
    <property type="match status" value="1"/>
</dbReference>
<dbReference type="InterPro" id="IPR038130">
    <property type="entry name" value="PTN/MK_C_dom_sf"/>
</dbReference>
<evidence type="ECO:0000313" key="9">
    <source>
        <dbReference type="Proteomes" id="UP000494163"/>
    </source>
</evidence>
<evidence type="ECO:0000256" key="1">
    <source>
        <dbReference type="ARBA" id="ARBA00004613"/>
    </source>
</evidence>
<keyword evidence="9" id="KW-1185">Reference proteome</keyword>
<dbReference type="Proteomes" id="UP000494163">
    <property type="component" value="Chromosome 3L"/>
</dbReference>
<feature type="compositionally biased region" description="Basic residues" evidence="6">
    <location>
        <begin position="96"/>
        <end position="106"/>
    </location>
</feature>
<dbReference type="EMBL" id="CP012525">
    <property type="protein sequence ID" value="ALC42974.1"/>
    <property type="molecule type" value="Genomic_DNA"/>
</dbReference>
<keyword evidence="4" id="KW-0732">Signal</keyword>
<dbReference type="OMA" id="WSECKAG"/>
<reference evidence="8 9" key="1">
    <citation type="submission" date="2015-08" db="EMBL/GenBank/DDBJ databases">
        <title>Ancestral chromatin configuration constrains chromatin evolution on differentiating sex chromosomes in Drosophila.</title>
        <authorList>
            <person name="Zhou Q."/>
            <person name="Bachtrog D."/>
        </authorList>
    </citation>
    <scope>NUCLEOTIDE SEQUENCE [LARGE SCALE GENOMIC DNA]</scope>
    <source>
        <tissue evidence="8">Whole larvae</tissue>
    </source>
</reference>
<proteinExistence type="inferred from homology"/>
<evidence type="ECO:0000256" key="2">
    <source>
        <dbReference type="ARBA" id="ARBA00005403"/>
    </source>
</evidence>
<comment type="subcellular location">
    <subcellularLocation>
        <location evidence="1">Secreted</location>
    </subcellularLocation>
</comment>
<feature type="compositionally biased region" description="Basic and acidic residues" evidence="6">
    <location>
        <begin position="247"/>
        <end position="256"/>
    </location>
</feature>
<dbReference type="PANTHER" id="PTHR21050:SF1">
    <property type="entry name" value="MIDKINE AND PLEIOTROPHIN 1, ISOFORM A-RELATED"/>
    <property type="match status" value="1"/>
</dbReference>
<evidence type="ECO:0000256" key="5">
    <source>
        <dbReference type="ARBA" id="ARBA00023157"/>
    </source>
</evidence>
<feature type="compositionally biased region" description="Low complexity" evidence="6">
    <location>
        <begin position="78"/>
        <end position="95"/>
    </location>
</feature>
<keyword evidence="5" id="KW-1015">Disulfide bond</keyword>
<dbReference type="InterPro" id="IPR020090">
    <property type="entry name" value="PTN/MK_C_dom"/>
</dbReference>
<dbReference type="PANTHER" id="PTHR21050">
    <property type="entry name" value="MIDKINE AND PLEIOTROPHIN 1, ISOFORM A-RELATED"/>
    <property type="match status" value="1"/>
</dbReference>
<protein>
    <submittedName>
        <fullName evidence="8">Miple2</fullName>
    </submittedName>
</protein>
<feature type="region of interest" description="Disordered" evidence="6">
    <location>
        <begin position="77"/>
        <end position="185"/>
    </location>
</feature>
<dbReference type="GO" id="GO:0008083">
    <property type="term" value="F:growth factor activity"/>
    <property type="evidence" value="ECO:0007669"/>
    <property type="project" value="InterPro"/>
</dbReference>
<dbReference type="OrthoDB" id="8818336at2759"/>
<evidence type="ECO:0000256" key="6">
    <source>
        <dbReference type="SAM" id="MobiDB-lite"/>
    </source>
</evidence>
<evidence type="ECO:0000256" key="3">
    <source>
        <dbReference type="ARBA" id="ARBA00022525"/>
    </source>
</evidence>
<dbReference type="GO" id="GO:0008201">
    <property type="term" value="F:heparin binding"/>
    <property type="evidence" value="ECO:0007669"/>
    <property type="project" value="TreeGrafter"/>
</dbReference>
<keyword evidence="3" id="KW-0964">Secreted</keyword>
<organism evidence="8 9">
    <name type="scientific">Drosophila busckii</name>
    <name type="common">Fruit fly</name>
    <dbReference type="NCBI Taxonomy" id="30019"/>
    <lineage>
        <taxon>Eukaryota</taxon>
        <taxon>Metazoa</taxon>
        <taxon>Ecdysozoa</taxon>
        <taxon>Arthropoda</taxon>
        <taxon>Hexapoda</taxon>
        <taxon>Insecta</taxon>
        <taxon>Pterygota</taxon>
        <taxon>Neoptera</taxon>
        <taxon>Endopterygota</taxon>
        <taxon>Diptera</taxon>
        <taxon>Brachycera</taxon>
        <taxon>Muscomorpha</taxon>
        <taxon>Ephydroidea</taxon>
        <taxon>Drosophilidae</taxon>
        <taxon>Drosophila</taxon>
    </lineage>
</organism>
<evidence type="ECO:0000259" key="7">
    <source>
        <dbReference type="Pfam" id="PF01091"/>
    </source>
</evidence>
<gene>
    <name evidence="8" type="ORF">Dbus_chr3Lg140</name>
</gene>